<keyword evidence="4" id="KW-1133">Transmembrane helix</keyword>
<dbReference type="EMBL" id="AP024828">
    <property type="protein sequence ID" value="BCZ21360.1"/>
    <property type="molecule type" value="Genomic_DNA"/>
</dbReference>
<feature type="transmembrane region" description="Helical" evidence="4">
    <location>
        <begin position="91"/>
        <end position="111"/>
    </location>
</feature>
<keyword evidence="4" id="KW-0812">Transmembrane</keyword>
<sequence length="769" mass="81397">MNSVVAEDPSVVGRAASAPAPGAASQRQLMRRAAAVGLLMRNCANLLVVSMSLADPASQARLPGRWLLGALGLWSLYRLTTRSQHAALMAADYGFVLAICVGIPMLVGPGFYTHNSAPVAIAGTSVIAFSVALSARVSLPMTVGVAAAFACGSASEVGWAHLGEVFNLYYFALQWTTSALIRVVLLRVAAAVDRARADRQATEVNEEVMNAVREFEREQLALLHDTAASTLLMVGQGTMLPPPRLAAQARRDLELLEESPWVAPPARTELVAALRQCAAHLSTPVRFVGSEQVWLDGEIVRAVIAAAREAMNNVDRHANAGLLTITVSSAAVVLEDDGVGFEFPAPQPGHGIADSIVGRMRRAGGDALIGSAPAAGTRVEMSWPTGPYRAAPVSPVDPERMIHRSRAGYGLALTTYAVANVVVMFPYSLVRGDHPAAQVLLAGIAVTSTLMAVSGIRHGRWRARRMAVLALAVVTAVQPLLLPPAELGGQHHWAQAAVGWCLLPLLLGSRAGTGAALLVGYWVLGAGVELSRAPSAEHVVNIGLGAASILGVQLFALAFTALMSDAAADAQAETEAHHRLIRRDRVAQAVRVEYRQHYATLVDNVVPLLETLSRGGAVDDDVRRRARAESRRLRVLFDQAAVFDHALMRRLRPAVNEAAFRQIDVAVGVAGELPELTDAEIDALVAPLVQVLQEATSSARVVVCTTSGECCASIVCDQISDADSLNARLRCDADDVDVDVVAAGQTVWVLVRHRFNGRAVGGAAPRQLG</sequence>
<evidence type="ECO:0000256" key="2">
    <source>
        <dbReference type="ARBA" id="ARBA00022777"/>
    </source>
</evidence>
<evidence type="ECO:0000313" key="5">
    <source>
        <dbReference type="EMBL" id="BCZ21360.1"/>
    </source>
</evidence>
<reference evidence="5 6" key="1">
    <citation type="submission" date="2021-07" db="EMBL/GenBank/DDBJ databases">
        <title>Complete genome sequence of nontuberculous Mycobacterium sp. TY59.</title>
        <authorList>
            <person name="Fukushima K."/>
        </authorList>
    </citation>
    <scope>NUCLEOTIDE SEQUENCE [LARGE SCALE GENOMIC DNA]</scope>
    <source>
        <strain evidence="5 6">TY59</strain>
    </source>
</reference>
<dbReference type="Gene3D" id="3.30.565.10">
    <property type="entry name" value="Histidine kinase-like ATPase, C-terminal domain"/>
    <property type="match status" value="1"/>
</dbReference>
<gene>
    <name evidence="5" type="ORF">MTY59_12150</name>
</gene>
<dbReference type="Proteomes" id="UP000826012">
    <property type="component" value="Chromosome"/>
</dbReference>
<evidence type="ECO:0000256" key="3">
    <source>
        <dbReference type="ARBA" id="ARBA00023012"/>
    </source>
</evidence>
<evidence type="ECO:0000256" key="1">
    <source>
        <dbReference type="ARBA" id="ARBA00022679"/>
    </source>
</evidence>
<dbReference type="InterPro" id="IPR036890">
    <property type="entry name" value="HATPase_C_sf"/>
</dbReference>
<proteinExistence type="predicted"/>
<keyword evidence="3" id="KW-0902">Two-component regulatory system</keyword>
<accession>A0ABN6ICI3</accession>
<dbReference type="PANTHER" id="PTHR24421">
    <property type="entry name" value="NITRATE/NITRITE SENSOR PROTEIN NARX-RELATED"/>
    <property type="match status" value="1"/>
</dbReference>
<dbReference type="SUPFAM" id="SSF55874">
    <property type="entry name" value="ATPase domain of HSP90 chaperone/DNA topoisomerase II/histidine kinase"/>
    <property type="match status" value="1"/>
</dbReference>
<feature type="transmembrane region" description="Helical" evidence="4">
    <location>
        <begin position="539"/>
        <end position="563"/>
    </location>
</feature>
<feature type="transmembrane region" description="Helical" evidence="4">
    <location>
        <begin position="466"/>
        <end position="485"/>
    </location>
</feature>
<dbReference type="InterPro" id="IPR050482">
    <property type="entry name" value="Sensor_HK_TwoCompSys"/>
</dbReference>
<evidence type="ECO:0008006" key="7">
    <source>
        <dbReference type="Google" id="ProtNLM"/>
    </source>
</evidence>
<dbReference type="CDD" id="cd16917">
    <property type="entry name" value="HATPase_UhpB-NarQ-NarX-like"/>
    <property type="match status" value="1"/>
</dbReference>
<keyword evidence="1" id="KW-0808">Transferase</keyword>
<evidence type="ECO:0000256" key="4">
    <source>
        <dbReference type="SAM" id="Phobius"/>
    </source>
</evidence>
<protein>
    <recommendedName>
        <fullName evidence="7">Histidine kinase</fullName>
    </recommendedName>
</protein>
<reference evidence="5 6" key="2">
    <citation type="submission" date="2021-07" db="EMBL/GenBank/DDBJ databases">
        <authorList>
            <person name="Matsumoto Y."/>
            <person name="Motooka D."/>
            <person name="Nakamura S."/>
        </authorList>
    </citation>
    <scope>NUCLEOTIDE SEQUENCE [LARGE SCALE GENOMIC DNA]</scope>
    <source>
        <strain evidence="5 6">TY59</strain>
    </source>
</reference>
<keyword evidence="2" id="KW-0418">Kinase</keyword>
<feature type="transmembrane region" description="Helical" evidence="4">
    <location>
        <begin position="436"/>
        <end position="454"/>
    </location>
</feature>
<name>A0ABN6ICI3_9MYCO</name>
<feature type="transmembrane region" description="Helical" evidence="4">
    <location>
        <begin position="409"/>
        <end position="430"/>
    </location>
</feature>
<dbReference type="PANTHER" id="PTHR24421:SF61">
    <property type="entry name" value="OXYGEN SENSOR HISTIDINE KINASE NREB"/>
    <property type="match status" value="1"/>
</dbReference>
<keyword evidence="6" id="KW-1185">Reference proteome</keyword>
<organism evidence="5 6">
    <name type="scientific">Mycobacterium senriense</name>
    <dbReference type="NCBI Taxonomy" id="2775496"/>
    <lineage>
        <taxon>Bacteria</taxon>
        <taxon>Bacillati</taxon>
        <taxon>Actinomycetota</taxon>
        <taxon>Actinomycetes</taxon>
        <taxon>Mycobacteriales</taxon>
        <taxon>Mycobacteriaceae</taxon>
        <taxon>Mycobacterium</taxon>
        <taxon>Mycobacterium avium complex (MAC)</taxon>
    </lineage>
</organism>
<keyword evidence="4" id="KW-0472">Membrane</keyword>
<feature type="transmembrane region" description="Helical" evidence="4">
    <location>
        <begin position="497"/>
        <end position="527"/>
    </location>
</feature>
<feature type="transmembrane region" description="Helical" evidence="4">
    <location>
        <begin position="117"/>
        <end position="135"/>
    </location>
</feature>
<evidence type="ECO:0000313" key="6">
    <source>
        <dbReference type="Proteomes" id="UP000826012"/>
    </source>
</evidence>